<dbReference type="PANTHER" id="PTHR43674:SF16">
    <property type="entry name" value="CARBON-NITROGEN FAMILY, PUTATIVE (AFU_ORTHOLOGUE AFUA_5G02350)-RELATED"/>
    <property type="match status" value="1"/>
</dbReference>
<gene>
    <name evidence="3" type="ORF">GAB14E_2519</name>
</gene>
<organism evidence="3 4">
    <name type="scientific">Colwellia psychrerythraea</name>
    <name type="common">Vibrio psychroerythus</name>
    <dbReference type="NCBI Taxonomy" id="28229"/>
    <lineage>
        <taxon>Bacteria</taxon>
        <taxon>Pseudomonadati</taxon>
        <taxon>Pseudomonadota</taxon>
        <taxon>Gammaproteobacteria</taxon>
        <taxon>Alteromonadales</taxon>
        <taxon>Colwelliaceae</taxon>
        <taxon>Colwellia</taxon>
    </lineage>
</organism>
<evidence type="ECO:0000313" key="4">
    <source>
        <dbReference type="Proteomes" id="UP000029868"/>
    </source>
</evidence>
<keyword evidence="3" id="KW-0808">Transferase</keyword>
<feature type="domain" description="CN hydrolase" evidence="2">
    <location>
        <begin position="1"/>
        <end position="303"/>
    </location>
</feature>
<accession>A0A099KT68</accession>
<dbReference type="PATRIC" id="fig|28229.3.peg.2142"/>
<proteinExistence type="predicted"/>
<dbReference type="PROSITE" id="PS50263">
    <property type="entry name" value="CN_HYDROLASE"/>
    <property type="match status" value="1"/>
</dbReference>
<dbReference type="Gene3D" id="3.60.110.10">
    <property type="entry name" value="Carbon-nitrogen hydrolase"/>
    <property type="match status" value="2"/>
</dbReference>
<keyword evidence="3" id="KW-0449">Lipoprotein</keyword>
<dbReference type="AlphaFoldDB" id="A0A099KT68"/>
<evidence type="ECO:0000256" key="1">
    <source>
        <dbReference type="ARBA" id="ARBA00022801"/>
    </source>
</evidence>
<protein>
    <submittedName>
        <fullName evidence="3">Nitrilase/cyanide hydratase and apolipoprotein N-acyltransferase</fullName>
    </submittedName>
</protein>
<evidence type="ECO:0000313" key="3">
    <source>
        <dbReference type="EMBL" id="KGJ93964.1"/>
    </source>
</evidence>
<keyword evidence="1" id="KW-0378">Hydrolase</keyword>
<comment type="caution">
    <text evidence="3">The sequence shown here is derived from an EMBL/GenBank/DDBJ whole genome shotgun (WGS) entry which is preliminary data.</text>
</comment>
<dbReference type="Pfam" id="PF00795">
    <property type="entry name" value="CN_hydrolase"/>
    <property type="match status" value="1"/>
</dbReference>
<keyword evidence="3" id="KW-0012">Acyltransferase</keyword>
<dbReference type="CDD" id="cd07197">
    <property type="entry name" value="nitrilase"/>
    <property type="match status" value="1"/>
</dbReference>
<dbReference type="InterPro" id="IPR003010">
    <property type="entry name" value="C-N_Hydrolase"/>
</dbReference>
<dbReference type="InterPro" id="IPR050345">
    <property type="entry name" value="Aliph_Amidase/BUP"/>
</dbReference>
<dbReference type="InterPro" id="IPR036526">
    <property type="entry name" value="C-N_Hydrolase_sf"/>
</dbReference>
<dbReference type="GO" id="GO:0016811">
    <property type="term" value="F:hydrolase activity, acting on carbon-nitrogen (but not peptide) bonds, in linear amides"/>
    <property type="evidence" value="ECO:0007669"/>
    <property type="project" value="TreeGrafter"/>
</dbReference>
<reference evidence="3 4" key="1">
    <citation type="submission" date="2014-08" db="EMBL/GenBank/DDBJ databases">
        <title>Genomic and Phenotypic Diversity of Colwellia psychrerythraea strains from Disparate Marine Basins.</title>
        <authorList>
            <person name="Techtmann S.M."/>
            <person name="Stelling S.C."/>
            <person name="Utturkar S.M."/>
            <person name="Alshibli N."/>
            <person name="Harris A."/>
            <person name="Brown S.D."/>
            <person name="Hazen T.C."/>
        </authorList>
    </citation>
    <scope>NUCLEOTIDE SEQUENCE [LARGE SCALE GENOMIC DNA]</scope>
    <source>
        <strain evidence="3 4">GAB14E</strain>
    </source>
</reference>
<dbReference type="EMBL" id="JQEC01000021">
    <property type="protein sequence ID" value="KGJ93964.1"/>
    <property type="molecule type" value="Genomic_DNA"/>
</dbReference>
<dbReference type="SUPFAM" id="SSF56317">
    <property type="entry name" value="Carbon-nitrogen hydrolase"/>
    <property type="match status" value="2"/>
</dbReference>
<sequence length="633" mass="70202">MRVAVVQFATSSNVQENLASCIRMINQAAQCKPSLIVLPEFCNTLFSNVLVPYVPQSKTQFDKSLTCYANHDQAWHEALTIEGPFLQAIAEQAKQHNCYIVINVTLRRNISSNLPDNDSGGLASSNSEPNTKSNISITSCLYCPLGKLIHQEDKQNLVGSEKEYFISTSKVSEVIATPIGKLGLLSDTMSFDPARKLAFSGAQLLCNSINSFALDQSHLHDPARACENNVFFATANKVGSLLSTEQMLEQSQAIAETQDLMLEDELFSTRVGAGQSQIVAANGRVLAKLDNKQEGFIFADIDLSVTQTAASPETEVEITVGLNNKFRPDGTQLIKQLRPELYQRLKASIKHTFQNTFMKVENVPVTANVAIFATYKSNEQAIEDVCHYIENNLTDIIQLPELFFIADKTITNDVKQREQIANLSEQLIKQVSAVLRPFQYLCTSLIIEGVHQAVLISEQGLLATQQQLHFCQRYQWTELGEKLNIIELPLEQGRINLAMLTADDANIAEIVQIAALHGCHLLLVPFDIQEPCEVAYNLIARAAENRICIVAASREKSFVPELPAANTKNNIYHKNKVKAQKSTGLIANLSTEPELLPQWKTQKFNGYINQPLVKLQYGKITKAVIHPIAACTK</sequence>
<name>A0A099KT68_COLPS</name>
<dbReference type="GO" id="GO:0016746">
    <property type="term" value="F:acyltransferase activity"/>
    <property type="evidence" value="ECO:0007669"/>
    <property type="project" value="UniProtKB-KW"/>
</dbReference>
<dbReference type="PANTHER" id="PTHR43674">
    <property type="entry name" value="NITRILASE C965.09-RELATED"/>
    <property type="match status" value="1"/>
</dbReference>
<dbReference type="RefSeq" id="WP_033082169.1">
    <property type="nucleotide sequence ID" value="NZ_JQEC01000021.1"/>
</dbReference>
<dbReference type="Proteomes" id="UP000029868">
    <property type="component" value="Unassembled WGS sequence"/>
</dbReference>
<dbReference type="OrthoDB" id="9803803at2"/>
<evidence type="ECO:0000259" key="2">
    <source>
        <dbReference type="PROSITE" id="PS50263"/>
    </source>
</evidence>